<dbReference type="Pfam" id="PF02481">
    <property type="entry name" value="DNA_processg_A"/>
    <property type="match status" value="1"/>
</dbReference>
<protein>
    <recommendedName>
        <fullName evidence="2">Smf/DprA SLOG domain-containing protein</fullName>
    </recommendedName>
</protein>
<dbReference type="PANTHER" id="PTHR43022:SF1">
    <property type="entry name" value="PROTEIN SMF"/>
    <property type="match status" value="1"/>
</dbReference>
<dbReference type="SUPFAM" id="SSF102405">
    <property type="entry name" value="MCP/YpsA-like"/>
    <property type="match status" value="1"/>
</dbReference>
<dbReference type="Gene3D" id="3.40.50.450">
    <property type="match status" value="1"/>
</dbReference>
<dbReference type="InterPro" id="IPR003488">
    <property type="entry name" value="DprA"/>
</dbReference>
<dbReference type="GO" id="GO:0009294">
    <property type="term" value="P:DNA-mediated transformation"/>
    <property type="evidence" value="ECO:0007669"/>
    <property type="project" value="InterPro"/>
</dbReference>
<dbReference type="NCBIfam" id="TIGR00732">
    <property type="entry name" value="dprA"/>
    <property type="match status" value="1"/>
</dbReference>
<dbReference type="InterPro" id="IPR057666">
    <property type="entry name" value="DrpA_SLOG"/>
</dbReference>
<comment type="similarity">
    <text evidence="1">Belongs to the DprA/Smf family.</text>
</comment>
<reference evidence="4" key="1">
    <citation type="submission" date="2016-01" db="EMBL/GenBank/DDBJ databases">
        <title>Whole genome sequencing of Bhargavaea cecembensis T14.</title>
        <authorList>
            <person name="Hong K.W."/>
        </authorList>
    </citation>
    <scope>NUCLEOTIDE SEQUENCE [LARGE SCALE GENOMIC DNA]</scope>
    <source>
        <strain evidence="4">M19</strain>
    </source>
</reference>
<dbReference type="Proteomes" id="UP000076510">
    <property type="component" value="Unassembled WGS sequence"/>
</dbReference>
<dbReference type="EMBL" id="LQQY01000012">
    <property type="protein sequence ID" value="KZE49802.1"/>
    <property type="molecule type" value="Genomic_DNA"/>
</dbReference>
<accession>A0A165KPR8</accession>
<evidence type="ECO:0000259" key="2">
    <source>
        <dbReference type="Pfam" id="PF02481"/>
    </source>
</evidence>
<evidence type="ECO:0000313" key="4">
    <source>
        <dbReference type="Proteomes" id="UP000076510"/>
    </source>
</evidence>
<dbReference type="AlphaFoldDB" id="A0A165KPR8"/>
<dbReference type="PANTHER" id="PTHR43022">
    <property type="entry name" value="PROTEIN SMF"/>
    <property type="match status" value="1"/>
</dbReference>
<evidence type="ECO:0000256" key="1">
    <source>
        <dbReference type="ARBA" id="ARBA00006525"/>
    </source>
</evidence>
<name>A0A165KPR8_9BACI</name>
<sequence length="212" mass="23342">MTIHDEEYPDLLKEVYDPPLLLFCKGRTELLHTPMKLAIIGARKCTPYTGKVLTRLIPSLSQHCVTVISGLARGADTIAHETTIRSGGKTIGVIAGGFDHIYPKENAALASHMMDHHLMISEYPPDTRPEKWQFPLRNRIISGLSHAVLVTEAQRKSGTYSTADYALNEGRDVFCIPGPLFAPMSEGTNSLIQEGARMVISAEDILQELSQS</sequence>
<evidence type="ECO:0000313" key="3">
    <source>
        <dbReference type="EMBL" id="KZE49802.1"/>
    </source>
</evidence>
<organism evidence="3 4">
    <name type="scientific">Rossellomorea marisflavi</name>
    <dbReference type="NCBI Taxonomy" id="189381"/>
    <lineage>
        <taxon>Bacteria</taxon>
        <taxon>Bacillati</taxon>
        <taxon>Bacillota</taxon>
        <taxon>Bacilli</taxon>
        <taxon>Bacillales</taxon>
        <taxon>Bacillaceae</taxon>
        <taxon>Rossellomorea</taxon>
    </lineage>
</organism>
<comment type="caution">
    <text evidence="3">The sequence shown here is derived from an EMBL/GenBank/DDBJ whole genome shotgun (WGS) entry which is preliminary data.</text>
</comment>
<feature type="domain" description="Smf/DprA SLOG" evidence="2">
    <location>
        <begin position="2"/>
        <end position="209"/>
    </location>
</feature>
<gene>
    <name evidence="3" type="ORF">AV649_01875</name>
</gene>
<proteinExistence type="inferred from homology"/>